<name>V6J0D1_9BACL</name>
<feature type="transmembrane region" description="Helical" evidence="7">
    <location>
        <begin position="161"/>
        <end position="183"/>
    </location>
</feature>
<dbReference type="PANTHER" id="PTHR43124">
    <property type="entry name" value="PURINE EFFLUX PUMP PBUE"/>
    <property type="match status" value="1"/>
</dbReference>
<dbReference type="GO" id="GO:0005886">
    <property type="term" value="C:plasma membrane"/>
    <property type="evidence" value="ECO:0007669"/>
    <property type="project" value="UniProtKB-SubCell"/>
</dbReference>
<keyword evidence="5 7" id="KW-1133">Transmembrane helix</keyword>
<evidence type="ECO:0000256" key="1">
    <source>
        <dbReference type="ARBA" id="ARBA00004651"/>
    </source>
</evidence>
<dbReference type="PATRIC" id="fig|1395513.3.peg.30"/>
<feature type="domain" description="Major facilitator superfamily (MFS) profile" evidence="8">
    <location>
        <begin position="6"/>
        <end position="380"/>
    </location>
</feature>
<evidence type="ECO:0000313" key="10">
    <source>
        <dbReference type="Proteomes" id="UP000018296"/>
    </source>
</evidence>
<reference evidence="9 10" key="1">
    <citation type="journal article" date="2013" name="Genome Announc.">
        <title>Genome Sequence of Sporolactobacillus laevolacticus DSM442, an Efficient Polymer-Grade D-Lactate Producer from Agricultural Waste Cottonseed as a Nitrogen Source.</title>
        <authorList>
            <person name="Wang H."/>
            <person name="Wang L."/>
            <person name="Ju J."/>
            <person name="Yu B."/>
            <person name="Ma Y."/>
        </authorList>
    </citation>
    <scope>NUCLEOTIDE SEQUENCE [LARGE SCALE GENOMIC DNA]</scope>
    <source>
        <strain evidence="9 10">DSM 442</strain>
    </source>
</reference>
<dbReference type="PANTHER" id="PTHR43124:SF10">
    <property type="entry name" value="PURINE EFFLUX PUMP PBUE"/>
    <property type="match status" value="1"/>
</dbReference>
<evidence type="ECO:0000256" key="6">
    <source>
        <dbReference type="ARBA" id="ARBA00023136"/>
    </source>
</evidence>
<keyword evidence="6 7" id="KW-0472">Membrane</keyword>
<evidence type="ECO:0000256" key="7">
    <source>
        <dbReference type="SAM" id="Phobius"/>
    </source>
</evidence>
<keyword evidence="2" id="KW-0813">Transport</keyword>
<feature type="transmembrane region" description="Helical" evidence="7">
    <location>
        <begin position="96"/>
        <end position="118"/>
    </location>
</feature>
<dbReference type="AlphaFoldDB" id="V6J0D1"/>
<keyword evidence="3" id="KW-1003">Cell membrane</keyword>
<comment type="subcellular location">
    <subcellularLocation>
        <location evidence="1">Cell membrane</location>
        <topology evidence="1">Multi-pass membrane protein</topology>
    </subcellularLocation>
</comment>
<keyword evidence="10" id="KW-1185">Reference proteome</keyword>
<feature type="transmembrane region" description="Helical" evidence="7">
    <location>
        <begin position="358"/>
        <end position="376"/>
    </location>
</feature>
<dbReference type="Proteomes" id="UP000018296">
    <property type="component" value="Unassembled WGS sequence"/>
</dbReference>
<dbReference type="STRING" id="1395513.P343_00145"/>
<dbReference type="EMBL" id="AWTC01000001">
    <property type="protein sequence ID" value="EST13260.1"/>
    <property type="molecule type" value="Genomic_DNA"/>
</dbReference>
<dbReference type="CDD" id="cd17324">
    <property type="entry name" value="MFS_NepI_like"/>
    <property type="match status" value="1"/>
</dbReference>
<dbReference type="Gene3D" id="1.20.1250.20">
    <property type="entry name" value="MFS general substrate transporter like domains"/>
    <property type="match status" value="1"/>
</dbReference>
<keyword evidence="4 7" id="KW-0812">Transmembrane</keyword>
<accession>V6J0D1</accession>
<evidence type="ECO:0000259" key="8">
    <source>
        <dbReference type="PROSITE" id="PS50850"/>
    </source>
</evidence>
<protein>
    <submittedName>
        <fullName evidence="9">MFS transporter</fullName>
    </submittedName>
</protein>
<feature type="transmembrane region" description="Helical" evidence="7">
    <location>
        <begin position="238"/>
        <end position="261"/>
    </location>
</feature>
<dbReference type="InterPro" id="IPR036259">
    <property type="entry name" value="MFS_trans_sf"/>
</dbReference>
<dbReference type="InterPro" id="IPR020846">
    <property type="entry name" value="MFS_dom"/>
</dbReference>
<organism evidence="9 10">
    <name type="scientific">Sporolactobacillus laevolacticus DSM 442</name>
    <dbReference type="NCBI Taxonomy" id="1395513"/>
    <lineage>
        <taxon>Bacteria</taxon>
        <taxon>Bacillati</taxon>
        <taxon>Bacillota</taxon>
        <taxon>Bacilli</taxon>
        <taxon>Bacillales</taxon>
        <taxon>Sporolactobacillaceae</taxon>
        <taxon>Sporolactobacillus</taxon>
    </lineage>
</organism>
<dbReference type="InterPro" id="IPR050189">
    <property type="entry name" value="MFS_Efflux_Transporters"/>
</dbReference>
<evidence type="ECO:0000256" key="3">
    <source>
        <dbReference type="ARBA" id="ARBA00022475"/>
    </source>
</evidence>
<proteinExistence type="predicted"/>
<evidence type="ECO:0000256" key="4">
    <source>
        <dbReference type="ARBA" id="ARBA00022692"/>
    </source>
</evidence>
<feature type="transmembrane region" description="Helical" evidence="7">
    <location>
        <begin position="203"/>
        <end position="226"/>
    </location>
</feature>
<dbReference type="RefSeq" id="WP_023508357.1">
    <property type="nucleotide sequence ID" value="NZ_AWTC01000001.1"/>
</dbReference>
<dbReference type="Pfam" id="PF07690">
    <property type="entry name" value="MFS_1"/>
    <property type="match status" value="1"/>
</dbReference>
<feature type="transmembrane region" description="Helical" evidence="7">
    <location>
        <begin position="130"/>
        <end position="149"/>
    </location>
</feature>
<comment type="caution">
    <text evidence="9">The sequence shown here is derived from an EMBL/GenBank/DDBJ whole genome shotgun (WGS) entry which is preliminary data.</text>
</comment>
<dbReference type="eggNOG" id="COG2814">
    <property type="taxonomic scope" value="Bacteria"/>
</dbReference>
<sequence>MKPMWKIYALAVISFLIGTSQFVISGFLDQIATTMGISVANAGQFITVYSLTYAIATPILITLTVSIDRRKLILWSLAVFVFGNLLSYFFPGYGCFILSRMIVALGAGMVIVTTLTIATKIAPAGKQASSIAAVTTGFTTALILGVPIGRLLSSAFGWRSVFLDIALFGVLATLVIIAVVPNAKGDDPVPLLKQFALLKNPNVLTGLIITLFWLSGYAIVFTYISPYLLQGLHLPEGLLSPALFVFGIACLIGTTIGGYCADRFGITATLLIGMGINVVSLTLLSLSTGSPVFLFISLFIWSASVWSSQPTQQYNLVTLSPSQSGIMLSLNQSASQLAMAIGAAVGGVTINKFSLHSITWFGTVGVAAAMILVWGLHHMQIQHAD</sequence>
<feature type="transmembrane region" description="Helical" evidence="7">
    <location>
        <begin position="268"/>
        <end position="301"/>
    </location>
</feature>
<evidence type="ECO:0000313" key="9">
    <source>
        <dbReference type="EMBL" id="EST13260.1"/>
    </source>
</evidence>
<dbReference type="OrthoDB" id="337363at2"/>
<dbReference type="InterPro" id="IPR011701">
    <property type="entry name" value="MFS"/>
</dbReference>
<dbReference type="SUPFAM" id="SSF103473">
    <property type="entry name" value="MFS general substrate transporter"/>
    <property type="match status" value="1"/>
</dbReference>
<dbReference type="GO" id="GO:0022857">
    <property type="term" value="F:transmembrane transporter activity"/>
    <property type="evidence" value="ECO:0007669"/>
    <property type="project" value="InterPro"/>
</dbReference>
<evidence type="ECO:0000256" key="2">
    <source>
        <dbReference type="ARBA" id="ARBA00022448"/>
    </source>
</evidence>
<feature type="transmembrane region" description="Helical" evidence="7">
    <location>
        <begin position="72"/>
        <end position="90"/>
    </location>
</feature>
<dbReference type="PROSITE" id="PS50850">
    <property type="entry name" value="MFS"/>
    <property type="match status" value="1"/>
</dbReference>
<evidence type="ECO:0000256" key="5">
    <source>
        <dbReference type="ARBA" id="ARBA00022989"/>
    </source>
</evidence>
<gene>
    <name evidence="9" type="ORF">P343_00145</name>
</gene>
<feature type="transmembrane region" description="Helical" evidence="7">
    <location>
        <begin position="46"/>
        <end position="65"/>
    </location>
</feature>